<feature type="compositionally biased region" description="Acidic residues" evidence="15">
    <location>
        <begin position="715"/>
        <end position="740"/>
    </location>
</feature>
<dbReference type="SUPFAM" id="SSF57903">
    <property type="entry name" value="FYVE/PHD zinc finger"/>
    <property type="match status" value="1"/>
</dbReference>
<dbReference type="CDD" id="cd15630">
    <property type="entry name" value="PHD_BAZ2B"/>
    <property type="match status" value="1"/>
</dbReference>
<dbReference type="Pfam" id="PF00439">
    <property type="entry name" value="Bromodomain"/>
    <property type="match status" value="1"/>
</dbReference>
<reference evidence="20" key="2">
    <citation type="submission" date="2025-09" db="UniProtKB">
        <authorList>
            <consortium name="Ensembl"/>
        </authorList>
    </citation>
    <scope>IDENTIFICATION</scope>
</reference>
<dbReference type="PROSITE" id="PS00633">
    <property type="entry name" value="BROMODOMAIN_1"/>
    <property type="match status" value="1"/>
</dbReference>
<evidence type="ECO:0000259" key="19">
    <source>
        <dbReference type="PROSITE" id="PS50982"/>
    </source>
</evidence>
<dbReference type="SMART" id="SM00571">
    <property type="entry name" value="DDT"/>
    <property type="match status" value="1"/>
</dbReference>
<dbReference type="SMART" id="SM00297">
    <property type="entry name" value="BROMO"/>
    <property type="match status" value="1"/>
</dbReference>
<feature type="coiled-coil region" evidence="14">
    <location>
        <begin position="1127"/>
        <end position="1173"/>
    </location>
</feature>
<dbReference type="GO" id="GO:0003677">
    <property type="term" value="F:DNA binding"/>
    <property type="evidence" value="ECO:0007669"/>
    <property type="project" value="UniProtKB-KW"/>
</dbReference>
<reference evidence="20" key="1">
    <citation type="submission" date="2025-08" db="UniProtKB">
        <authorList>
            <consortium name="Ensembl"/>
        </authorList>
    </citation>
    <scope>IDENTIFICATION</scope>
</reference>
<feature type="compositionally biased region" description="Polar residues" evidence="15">
    <location>
        <begin position="593"/>
        <end position="604"/>
    </location>
</feature>
<dbReference type="PANTHER" id="PTHR45915">
    <property type="entry name" value="TRANSCRIPTION INTERMEDIARY FACTOR"/>
    <property type="match status" value="1"/>
</dbReference>
<feature type="compositionally biased region" description="Low complexity" evidence="15">
    <location>
        <begin position="394"/>
        <end position="487"/>
    </location>
</feature>
<feature type="coiled-coil region" evidence="14">
    <location>
        <begin position="1015"/>
        <end position="1101"/>
    </location>
</feature>
<dbReference type="InterPro" id="IPR018359">
    <property type="entry name" value="Bromodomain_CS"/>
</dbReference>
<keyword evidence="4 13" id="KW-0863">Zinc-finger</keyword>
<dbReference type="InterPro" id="IPR011011">
    <property type="entry name" value="Znf_FYVE_PHD"/>
</dbReference>
<dbReference type="GO" id="GO:0005634">
    <property type="term" value="C:nucleus"/>
    <property type="evidence" value="ECO:0007669"/>
    <property type="project" value="UniProtKB-SubCell"/>
</dbReference>
<dbReference type="InterPro" id="IPR018501">
    <property type="entry name" value="DDT_dom"/>
</dbReference>
<feature type="region of interest" description="Disordered" evidence="15">
    <location>
        <begin position="629"/>
        <end position="688"/>
    </location>
</feature>
<evidence type="ECO:0000313" key="21">
    <source>
        <dbReference type="Proteomes" id="UP000261540"/>
    </source>
</evidence>
<dbReference type="PROSITE" id="PS50014">
    <property type="entry name" value="BROMODOMAIN_2"/>
    <property type="match status" value="1"/>
</dbReference>
<dbReference type="Pfam" id="PF15612">
    <property type="entry name" value="WHIM1"/>
    <property type="match status" value="1"/>
</dbReference>
<organism evidence="20 21">
    <name type="scientific">Paramormyrops kingsleyae</name>
    <dbReference type="NCBI Taxonomy" id="1676925"/>
    <lineage>
        <taxon>Eukaryota</taxon>
        <taxon>Metazoa</taxon>
        <taxon>Chordata</taxon>
        <taxon>Craniata</taxon>
        <taxon>Vertebrata</taxon>
        <taxon>Euteleostomi</taxon>
        <taxon>Actinopterygii</taxon>
        <taxon>Neopterygii</taxon>
        <taxon>Teleostei</taxon>
        <taxon>Osteoglossocephala</taxon>
        <taxon>Osteoglossomorpha</taxon>
        <taxon>Osteoglossiformes</taxon>
        <taxon>Mormyridae</taxon>
        <taxon>Paramormyrops</taxon>
    </lineage>
</organism>
<feature type="region of interest" description="Disordered" evidence="15">
    <location>
        <begin position="1785"/>
        <end position="1838"/>
    </location>
</feature>
<dbReference type="GeneTree" id="ENSGT00940000155359"/>
<evidence type="ECO:0000256" key="10">
    <source>
        <dbReference type="ARBA" id="ARBA00023163"/>
    </source>
</evidence>
<dbReference type="GO" id="GO:0008270">
    <property type="term" value="F:zinc ion binding"/>
    <property type="evidence" value="ECO:0007669"/>
    <property type="project" value="UniProtKB-KW"/>
</dbReference>
<feature type="compositionally biased region" description="Polar residues" evidence="15">
    <location>
        <begin position="1551"/>
        <end position="1564"/>
    </location>
</feature>
<feature type="compositionally biased region" description="Basic and acidic residues" evidence="15">
    <location>
        <begin position="1969"/>
        <end position="1980"/>
    </location>
</feature>
<protein>
    <submittedName>
        <fullName evidence="20">Bromodomain adjacent to zinc finger domain 2B</fullName>
    </submittedName>
</protein>
<feature type="compositionally biased region" description="Basic and acidic residues" evidence="15">
    <location>
        <begin position="300"/>
        <end position="315"/>
    </location>
</feature>
<evidence type="ECO:0000256" key="3">
    <source>
        <dbReference type="ARBA" id="ARBA00022723"/>
    </source>
</evidence>
<dbReference type="InterPro" id="IPR001487">
    <property type="entry name" value="Bromodomain"/>
</dbReference>
<keyword evidence="8 12" id="KW-0103">Bromodomain</keyword>
<dbReference type="Pfam" id="PF00628">
    <property type="entry name" value="PHD"/>
    <property type="match status" value="1"/>
</dbReference>
<keyword evidence="11" id="KW-0539">Nucleus</keyword>
<feature type="region of interest" description="Disordered" evidence="15">
    <location>
        <begin position="1373"/>
        <end position="1449"/>
    </location>
</feature>
<feature type="region of interest" description="Disordered" evidence="15">
    <location>
        <begin position="382"/>
        <end position="606"/>
    </location>
</feature>
<feature type="compositionally biased region" description="Polar residues" evidence="15">
    <location>
        <begin position="138"/>
        <end position="153"/>
    </location>
</feature>
<dbReference type="SUPFAM" id="SSF47370">
    <property type="entry name" value="Bromodomain"/>
    <property type="match status" value="1"/>
</dbReference>
<dbReference type="Gene3D" id="1.20.920.10">
    <property type="entry name" value="Bromodomain-like"/>
    <property type="match status" value="1"/>
</dbReference>
<feature type="region of interest" description="Disordered" evidence="15">
    <location>
        <begin position="134"/>
        <end position="366"/>
    </location>
</feature>
<feature type="compositionally biased region" description="Low complexity" evidence="15">
    <location>
        <begin position="561"/>
        <end position="572"/>
    </location>
</feature>
<feature type="region of interest" description="Disordered" evidence="15">
    <location>
        <begin position="2179"/>
        <end position="2228"/>
    </location>
</feature>
<feature type="compositionally biased region" description="Acidic residues" evidence="15">
    <location>
        <begin position="260"/>
        <end position="286"/>
    </location>
</feature>
<comment type="subcellular location">
    <subcellularLocation>
        <location evidence="1">Nucleus</location>
    </subcellularLocation>
</comment>
<keyword evidence="7 14" id="KW-0175">Coiled coil</keyword>
<evidence type="ECO:0000259" key="18">
    <source>
        <dbReference type="PROSITE" id="PS50827"/>
    </source>
</evidence>
<dbReference type="CDD" id="cd05503">
    <property type="entry name" value="Bromo_BAZ2A_B_like"/>
    <property type="match status" value="1"/>
</dbReference>
<dbReference type="Gene3D" id="3.30.40.10">
    <property type="entry name" value="Zinc/RING finger domain, C3HC4 (zinc finger)"/>
    <property type="match status" value="1"/>
</dbReference>
<feature type="region of interest" description="Disordered" evidence="15">
    <location>
        <begin position="817"/>
        <end position="843"/>
    </location>
</feature>
<feature type="compositionally biased region" description="Basic and acidic residues" evidence="15">
    <location>
        <begin position="702"/>
        <end position="714"/>
    </location>
</feature>
<sequence length="2337" mass="255393">MEPGERPPPSMHSVPPAAAVSSLAPSSKPSLAPAALGSPLNTCGRLFRAASDQSFGLSPVSSAFPMVNHPAFGLHTNSSGRSEFGGLGTLGVPAALAAHPQLGAFPADWWRASEAHRRSAAAFFPPLLGLPPMFTPPVQNHESSTFQSRTPSKNGRDTPKGVNGAVNGNGATPSSGGSSAPATPLPQAAPERPRTTNSGGRSRKGSVEGIQMSKESAGQKPSQKSKDKKLHKKAAESSSNSDSESGTSSDTSSEGVSSSDSEDLDEDEDEDEDEEDQSNESEDSDSEREKRVKRKVGISEGKKDIPRPAEDREPQANKSSLPRGFPVEALVPSHFSPPPSIQSSALASSSPLVFQSPGSREEAVKPHMSVIQATGLAASIKPLALVTQPRQEPSPKTLDPSPKPLPLTSSPKPLPLTSSPKPLPLTVSPKPLPLTVSPKPLPLRSSPKPLPLRSSPKPLPLTVSPKPISLSSSPKPLSLSSSPRPLSLSPPPKLKPLAPSPKPPTLSPDGMKMTPRNLMEDSSSQISDFRLKQPFHSQEHFKTTFPVHLKKQQESYKTQKKAASVPLSSLSSLPPPKLSPEAPSSHKLAPQHGSHSNLFLSSTLLGHHHPNGVIQSAIQEAPLALITKPRSQVKTPDKPPLAAAGVPPFSTPVNLSMVPTRPSTSPGLAHAQGKNRAPKSISAGRGANQSHLVQSLVDLFRGTESDIPSSKDSDDSVEDEDDEEEEEEEDDEEDSDDSPSDSESNFGSDSEGSEDDMKERNETGTDTEGEKMPLKLTKSTSLANASADSAANSSPLNLQVVKSPDMIASTALAGSGASAYHTAPSSSFAIATPPGSAKRRRVDEQELQIPLELGWRRETRIRNLNGRVQGDVAYYAPCGKKLRQYPDVVKYLSRNGITDITRDNFSFIAKLRVGDFYEARDGPQGLQWTLLTEEEILPHVMAMEGRRSRPLNLDGQQQSVDGSRARRRKGRPPNVGEGEVPSSTDAKLLRKLEAQEIARQAAQIKLMRKLEKQALARAAKEARKQQAIVAAEEKRKQKEQIKILKQQEKIKRIQQIRMEKELRAQQILEAKRKKKEEAANAKILEAEKRTKEKEIRRQQAVILKHQELERHRLDMERERRRQHMMLMKAVEARKKAEERERLKQEKRDEKRINKERKLELRRLELEMAKELKKPNEDLCLADHKPLPELSRIPGLVLPGSSFSDCLMVMQFLRSFGKVLGFDVAMDVPSLGVLQEGLLNVGDSMGAVQDLLVRMVSAVVCDPGLPPGHRTKTALGDHLTNVGINRDNVSEILQIYMEAHCGQTELADLSESLKTKAFQAHTPTQKACILAFLVNELACSKSVVSEIDKNIDHMTNLRRDKWVVEGKLRKLRSIHAKKTGKRESGVGGEEAQTPGTPTVGRKRKRKTGDSDDDEDDDEDSDDQGDEDDEEEEECKKGKKVEACEDEDESYQVASVEELEKQIDKLTKQQNQIRRKLFEASHSLRSMMFGQDRYKRRYWVLPQCGGVFVEGMESGEGPEETERERERYREQESAVAVEIKKEPPDVLDEKPSDISQDVNFQGNRATPESGVEKDSPNLFLQKPGSFSKLSKLLEVAKMSPELESQHQKQNGSPVTVPMLAPSPPHAGSQSAVVGGSPGALCVEAKPEPTAPRLSLHFGFPGSMCSSQQLLPGDQLFRALTERNGHWFSLLPRSPCDDSSLTTAPTPPAASSQSSSTQPKSPASSLPIPLGVSAGTSPHTPVGMGGMALSVLQVKPGISGMGLQYCAWSAGIMSPSMAFPGSSTPGASYPGADGNGNPFLAPSVATSKSESPVPPSEKPSSAPSPAMEVAKPQDYPTPQPIPEEMLTGWWKVSDMEELRALAKALHSRGVREKALQKQIQKHMEYIAQACAKNRDAAVIDVTDLEENQVTEETLESWCIEEQAMEMDIAVLQQVEELERKVTSASLQIKGWIYPEPQSEREDLVYHEHKPFTKRSLAEDKETGPEQEENGGGGGIVRRVNNPLDIAVTRLAELEKNIERRYLKSPLSTTIQIKLDNVGTVTVPAPAPSGSGDGEGSEEDIAPGMKVWRKALSEVRSAAQLALCIQQLQKSIAWERSIMKVYCQICRKGDNEELLLLCDGCDKGCHTYCHRPKITTIPEGDWFCPACISKASGQSPKSKKLQCRPLVGKKNCEAKRNRKLSVAGEISEDDAASASGTPKKGTKDPKKRKVEESPSGNQKPESPSSVKKMKPGRDNCKDLVLCSILLSELESHQDAWPFLTPVNPKSVPGYKKVIKKPMDFSTIREKLSNNQYQNLETFIIDVNLVFDNCEKFNEDNSDIGRAGHNMRKFFERRWTELLKTT</sequence>
<feature type="compositionally biased region" description="Polar residues" evidence="15">
    <location>
        <begin position="2210"/>
        <end position="2221"/>
    </location>
</feature>
<dbReference type="FunFam" id="3.30.890.10:FF:000002">
    <property type="entry name" value="Bromodomain adjacent to zinc finger domain protein 2B"/>
    <property type="match status" value="1"/>
</dbReference>
<feature type="compositionally biased region" description="Basic and acidic residues" evidence="15">
    <location>
        <begin position="2197"/>
        <end position="2208"/>
    </location>
</feature>
<dbReference type="InterPro" id="IPR028942">
    <property type="entry name" value="WHIM1_dom"/>
</dbReference>
<dbReference type="InterPro" id="IPR019787">
    <property type="entry name" value="Znf_PHD-finger"/>
</dbReference>
<feature type="compositionally biased region" description="Pro residues" evidence="15">
    <location>
        <begin position="488"/>
        <end position="506"/>
    </location>
</feature>
<dbReference type="PRINTS" id="PR01217">
    <property type="entry name" value="PRICHEXTENSN"/>
</dbReference>
<feature type="region of interest" description="Disordered" evidence="15">
    <location>
        <begin position="702"/>
        <end position="774"/>
    </location>
</feature>
<evidence type="ECO:0000256" key="13">
    <source>
        <dbReference type="PROSITE-ProRule" id="PRU00146"/>
    </source>
</evidence>
<evidence type="ECO:0000256" key="14">
    <source>
        <dbReference type="SAM" id="Coils"/>
    </source>
</evidence>
<dbReference type="Pfam" id="PF02791">
    <property type="entry name" value="DDT"/>
    <property type="match status" value="1"/>
</dbReference>
<evidence type="ECO:0000256" key="1">
    <source>
        <dbReference type="ARBA" id="ARBA00004123"/>
    </source>
</evidence>
<evidence type="ECO:0000256" key="8">
    <source>
        <dbReference type="ARBA" id="ARBA00023117"/>
    </source>
</evidence>
<dbReference type="InterPro" id="IPR028941">
    <property type="entry name" value="WHIM2_dom"/>
</dbReference>
<feature type="compositionally biased region" description="Basic and acidic residues" evidence="15">
    <location>
        <begin position="1518"/>
        <end position="1550"/>
    </location>
</feature>
<keyword evidence="21" id="KW-1185">Reference proteome</keyword>
<evidence type="ECO:0000259" key="17">
    <source>
        <dbReference type="PROSITE" id="PS50016"/>
    </source>
</evidence>
<keyword evidence="3" id="KW-0479">Metal-binding</keyword>
<dbReference type="Pfam" id="PF01429">
    <property type="entry name" value="MBD"/>
    <property type="match status" value="1"/>
</dbReference>
<dbReference type="InterPro" id="IPR013083">
    <property type="entry name" value="Znf_RING/FYVE/PHD"/>
</dbReference>
<name>A0A3B3RCK4_9TELE</name>
<keyword evidence="5" id="KW-0862">Zinc</keyword>
<evidence type="ECO:0000256" key="4">
    <source>
        <dbReference type="ARBA" id="ARBA00022771"/>
    </source>
</evidence>
<evidence type="ECO:0000256" key="15">
    <source>
        <dbReference type="SAM" id="MobiDB-lite"/>
    </source>
</evidence>
<keyword evidence="9" id="KW-0238">DNA-binding</keyword>
<accession>A0A3B3RCK4</accession>
<evidence type="ECO:0000256" key="6">
    <source>
        <dbReference type="ARBA" id="ARBA00023015"/>
    </source>
</evidence>
<feature type="domain" description="Bromo" evidence="16">
    <location>
        <begin position="2246"/>
        <end position="2316"/>
    </location>
</feature>
<feature type="domain" description="DDT" evidence="18">
    <location>
        <begin position="1199"/>
        <end position="1264"/>
    </location>
</feature>
<evidence type="ECO:0000256" key="12">
    <source>
        <dbReference type="PROSITE-ProRule" id="PRU00035"/>
    </source>
</evidence>
<feature type="compositionally biased region" description="Low complexity" evidence="15">
    <location>
        <begin position="161"/>
        <end position="182"/>
    </location>
</feature>
<dbReference type="PROSITE" id="PS50016">
    <property type="entry name" value="ZF_PHD_2"/>
    <property type="match status" value="1"/>
</dbReference>
<feature type="region of interest" description="Disordered" evidence="15">
    <location>
        <begin position="1694"/>
        <end position="1734"/>
    </location>
</feature>
<feature type="compositionally biased region" description="Low complexity" evidence="15">
    <location>
        <begin position="1696"/>
        <end position="1723"/>
    </location>
</feature>
<dbReference type="CDD" id="cd01397">
    <property type="entry name" value="HAT_MBD"/>
    <property type="match status" value="1"/>
</dbReference>
<dbReference type="InterPro" id="IPR001739">
    <property type="entry name" value="Methyl_CpG_DNA-bd"/>
</dbReference>
<evidence type="ECO:0000259" key="16">
    <source>
        <dbReference type="PROSITE" id="PS50014"/>
    </source>
</evidence>
<dbReference type="Proteomes" id="UP000261540">
    <property type="component" value="Unplaced"/>
</dbReference>
<dbReference type="FunFam" id="3.30.40.10:FF:000199">
    <property type="entry name" value="Bromodomain adjacent to zinc finger domain 2B"/>
    <property type="match status" value="1"/>
</dbReference>
<keyword evidence="6" id="KW-0805">Transcription regulation</keyword>
<dbReference type="InterPro" id="IPR037374">
    <property type="entry name" value="BAZ2A/B_Bromo"/>
</dbReference>
<feature type="compositionally biased region" description="Basic and acidic residues" evidence="15">
    <location>
        <begin position="1432"/>
        <end position="1441"/>
    </location>
</feature>
<evidence type="ECO:0000313" key="20">
    <source>
        <dbReference type="Ensembl" id="ENSPKIP00000016098.1"/>
    </source>
</evidence>
<feature type="compositionally biased region" description="Basic and acidic residues" evidence="15">
    <location>
        <begin position="755"/>
        <end position="773"/>
    </location>
</feature>
<dbReference type="STRING" id="1676925.ENSPKIP00000016098"/>
<dbReference type="Pfam" id="PF15613">
    <property type="entry name" value="WSD"/>
    <property type="match status" value="2"/>
</dbReference>
<dbReference type="InterPro" id="IPR036427">
    <property type="entry name" value="Bromodomain-like_sf"/>
</dbReference>
<proteinExistence type="inferred from homology"/>
<feature type="region of interest" description="Disordered" evidence="15">
    <location>
        <begin position="1599"/>
        <end position="1630"/>
    </location>
</feature>
<feature type="compositionally biased region" description="Low complexity" evidence="15">
    <location>
        <begin position="341"/>
        <end position="352"/>
    </location>
</feature>
<dbReference type="Ensembl" id="ENSPKIT00000040580.1">
    <property type="protein sequence ID" value="ENSPKIP00000016098.1"/>
    <property type="gene ID" value="ENSPKIG00000002505.1"/>
</dbReference>
<dbReference type="SMART" id="SM00249">
    <property type="entry name" value="PHD"/>
    <property type="match status" value="1"/>
</dbReference>
<keyword evidence="10" id="KW-0804">Transcription</keyword>
<dbReference type="GO" id="GO:0000785">
    <property type="term" value="C:chromatin"/>
    <property type="evidence" value="ECO:0007669"/>
    <property type="project" value="TreeGrafter"/>
</dbReference>
<dbReference type="InterPro" id="IPR001965">
    <property type="entry name" value="Znf_PHD"/>
</dbReference>
<dbReference type="PRINTS" id="PR00503">
    <property type="entry name" value="BROMODOMAIN"/>
</dbReference>
<feature type="compositionally biased region" description="Low complexity" evidence="15">
    <location>
        <begin position="11"/>
        <end position="35"/>
    </location>
</feature>
<feature type="compositionally biased region" description="Acidic residues" evidence="15">
    <location>
        <begin position="1409"/>
        <end position="1431"/>
    </location>
</feature>
<dbReference type="PROSITE" id="PS50982">
    <property type="entry name" value="MBD"/>
    <property type="match status" value="1"/>
</dbReference>
<feature type="compositionally biased region" description="Pro residues" evidence="15">
    <location>
        <begin position="1"/>
        <end position="10"/>
    </location>
</feature>
<dbReference type="InterPro" id="IPR016177">
    <property type="entry name" value="DNA-bd_dom_sf"/>
</dbReference>
<dbReference type="PANTHER" id="PTHR45915:SF1">
    <property type="entry name" value="BROMODOMAIN ADJACENT TO ZINC FINGER DOMAIN PROTEIN 2B"/>
    <property type="match status" value="1"/>
</dbReference>
<feature type="region of interest" description="Disordered" evidence="15">
    <location>
        <begin position="947"/>
        <end position="983"/>
    </location>
</feature>
<dbReference type="SMART" id="SM00391">
    <property type="entry name" value="MBD"/>
    <property type="match status" value="1"/>
</dbReference>
<dbReference type="Gene3D" id="3.30.890.10">
    <property type="entry name" value="Methyl-cpg-binding Protein 2, Chain A"/>
    <property type="match status" value="1"/>
</dbReference>
<evidence type="ECO:0000256" key="5">
    <source>
        <dbReference type="ARBA" id="ARBA00022833"/>
    </source>
</evidence>
<feature type="compositionally biased region" description="Low complexity" evidence="15">
    <location>
        <begin position="236"/>
        <end position="259"/>
    </location>
</feature>
<feature type="domain" description="MBD" evidence="19">
    <location>
        <begin position="841"/>
        <end position="912"/>
    </location>
</feature>
<evidence type="ECO:0000256" key="11">
    <source>
        <dbReference type="ARBA" id="ARBA00023242"/>
    </source>
</evidence>
<evidence type="ECO:0000256" key="9">
    <source>
        <dbReference type="ARBA" id="ARBA00023125"/>
    </source>
</evidence>
<dbReference type="PROSITE" id="PS50827">
    <property type="entry name" value="DDT"/>
    <property type="match status" value="1"/>
</dbReference>
<comment type="similarity">
    <text evidence="2">Belongs to the WAL family.</text>
</comment>
<feature type="region of interest" description="Disordered" evidence="15">
    <location>
        <begin position="1"/>
        <end position="35"/>
    </location>
</feature>
<evidence type="ECO:0000256" key="2">
    <source>
        <dbReference type="ARBA" id="ARBA00007444"/>
    </source>
</evidence>
<feature type="region of interest" description="Disordered" evidence="15">
    <location>
        <begin position="1509"/>
        <end position="1578"/>
    </location>
</feature>
<dbReference type="SUPFAM" id="SSF54171">
    <property type="entry name" value="DNA-binding domain"/>
    <property type="match status" value="1"/>
</dbReference>
<evidence type="ECO:0000256" key="7">
    <source>
        <dbReference type="ARBA" id="ARBA00023054"/>
    </source>
</evidence>
<feature type="region of interest" description="Disordered" evidence="15">
    <location>
        <begin position="1969"/>
        <end position="1993"/>
    </location>
</feature>
<feature type="domain" description="PHD-type" evidence="17">
    <location>
        <begin position="2096"/>
        <end position="2146"/>
    </location>
</feature>